<gene>
    <name evidence="1" type="ORF">SAMN05216564_1251</name>
</gene>
<sequence>MAVTSFLAVFALKQRESPAVHAGEDVIIECNCTVDPHFVSYTPLLSVSRQSVPDCFVPGGTDDSLNWLSFSIWEASS</sequence>
<dbReference type="AlphaFoldDB" id="A0A1H3PCR4"/>
<dbReference type="Proteomes" id="UP000199079">
    <property type="component" value="Unassembled WGS sequence"/>
</dbReference>
<keyword evidence="2" id="KW-1185">Reference proteome</keyword>
<reference evidence="2" key="1">
    <citation type="submission" date="2016-10" db="EMBL/GenBank/DDBJ databases">
        <authorList>
            <person name="Varghese N."/>
            <person name="Submissions S."/>
        </authorList>
    </citation>
    <scope>NUCLEOTIDE SEQUENCE [LARGE SCALE GENOMIC DNA]</scope>
    <source>
        <strain evidence="2">DC30,IBRC 10041,KCTC 4046</strain>
    </source>
</reference>
<name>A0A1H3PCR4_9EURY</name>
<accession>A0A1H3PCR4</accession>
<dbReference type="EMBL" id="FNPC01000025">
    <property type="protein sequence ID" value="SDY98595.1"/>
    <property type="molecule type" value="Genomic_DNA"/>
</dbReference>
<organism evidence="1 2">
    <name type="scientific">Halopenitus persicus</name>
    <dbReference type="NCBI Taxonomy" id="1048396"/>
    <lineage>
        <taxon>Archaea</taxon>
        <taxon>Methanobacteriati</taxon>
        <taxon>Methanobacteriota</taxon>
        <taxon>Stenosarchaea group</taxon>
        <taxon>Halobacteria</taxon>
        <taxon>Halobacteriales</taxon>
        <taxon>Haloferacaceae</taxon>
        <taxon>Halopenitus</taxon>
    </lineage>
</organism>
<evidence type="ECO:0000313" key="2">
    <source>
        <dbReference type="Proteomes" id="UP000199079"/>
    </source>
</evidence>
<protein>
    <submittedName>
        <fullName evidence="1">Uncharacterized protein</fullName>
    </submittedName>
</protein>
<proteinExistence type="predicted"/>
<evidence type="ECO:0000313" key="1">
    <source>
        <dbReference type="EMBL" id="SDY98595.1"/>
    </source>
</evidence>